<dbReference type="Gene3D" id="3.40.50.720">
    <property type="entry name" value="NAD(P)-binding Rossmann-like Domain"/>
    <property type="match status" value="2"/>
</dbReference>
<dbReference type="Pfam" id="PF02080">
    <property type="entry name" value="TrkA_C"/>
    <property type="match status" value="2"/>
</dbReference>
<reference evidence="4 5" key="1">
    <citation type="journal article" date="2013" name="Genome Announc.">
        <title>Genome of the haloarchaeon Natronomonas moolapensis, a neutrophilic member of a previously haloalkaliphilic genus.</title>
        <authorList>
            <person name="Dyall-Smith M.L."/>
            <person name="Pfeiffer F."/>
            <person name="Oberwinkler T."/>
            <person name="Klee K."/>
            <person name="Rampp M."/>
            <person name="Palm P."/>
            <person name="Gross K."/>
            <person name="Schuster S.C."/>
            <person name="Oesterhelt D."/>
        </authorList>
    </citation>
    <scope>NUCLEOTIDE SEQUENCE [LARGE SCALE GENOMIC DNA]</scope>
    <source>
        <strain evidence="5">DSM 18674 / JCM 14361 / 8.8.11</strain>
    </source>
</reference>
<feature type="transmembrane region" description="Helical" evidence="1">
    <location>
        <begin position="9"/>
        <end position="29"/>
    </location>
</feature>
<dbReference type="PROSITE" id="PS51201">
    <property type="entry name" value="RCK_N"/>
    <property type="match status" value="1"/>
</dbReference>
<dbReference type="InterPro" id="IPR036291">
    <property type="entry name" value="NAD(P)-bd_dom_sf"/>
</dbReference>
<name>M1Y4S4_NATM8</name>
<dbReference type="PANTHER" id="PTHR43833:SF9">
    <property type="entry name" value="POTASSIUM CHANNEL PROTEIN YUGO-RELATED"/>
    <property type="match status" value="1"/>
</dbReference>
<dbReference type="InterPro" id="IPR050721">
    <property type="entry name" value="Trk_Ktr_HKT_K-transport"/>
</dbReference>
<dbReference type="GeneID" id="14651866"/>
<dbReference type="SUPFAM" id="SSF51735">
    <property type="entry name" value="NAD(P)-binding Rossmann-fold domains"/>
    <property type="match status" value="2"/>
</dbReference>
<dbReference type="Proteomes" id="UP000011867">
    <property type="component" value="Chromosome"/>
</dbReference>
<dbReference type="RefSeq" id="WP_015410269.1">
    <property type="nucleotide sequence ID" value="NC_020388.1"/>
</dbReference>
<dbReference type="InterPro" id="IPR003148">
    <property type="entry name" value="RCK_N"/>
</dbReference>
<dbReference type="GO" id="GO:0008324">
    <property type="term" value="F:monoatomic cation transmembrane transporter activity"/>
    <property type="evidence" value="ECO:0007669"/>
    <property type="project" value="InterPro"/>
</dbReference>
<feature type="domain" description="RCK C-terminal" evidence="3">
    <location>
        <begin position="254"/>
        <end position="339"/>
    </location>
</feature>
<dbReference type="AlphaFoldDB" id="M1Y4S4"/>
<accession>M1Y4S4</accession>
<dbReference type="GO" id="GO:0006813">
    <property type="term" value="P:potassium ion transport"/>
    <property type="evidence" value="ECO:0007669"/>
    <property type="project" value="InterPro"/>
</dbReference>
<evidence type="ECO:0000259" key="3">
    <source>
        <dbReference type="PROSITE" id="PS51202"/>
    </source>
</evidence>
<keyword evidence="1" id="KW-0812">Transmembrane</keyword>
<dbReference type="PANTHER" id="PTHR43833">
    <property type="entry name" value="POTASSIUM CHANNEL PROTEIN 2-RELATED-RELATED"/>
    <property type="match status" value="1"/>
</dbReference>
<dbReference type="Pfam" id="PF02254">
    <property type="entry name" value="TrkA_N"/>
    <property type="match status" value="2"/>
</dbReference>
<feature type="domain" description="RCK N-terminal" evidence="2">
    <location>
        <begin position="346"/>
        <end position="454"/>
    </location>
</feature>
<dbReference type="SUPFAM" id="SSF116726">
    <property type="entry name" value="TrkA C-terminal domain-like"/>
    <property type="match status" value="2"/>
</dbReference>
<dbReference type="PROSITE" id="PS51202">
    <property type="entry name" value="RCK_C"/>
    <property type="match status" value="2"/>
</dbReference>
<dbReference type="EMBL" id="HF582854">
    <property type="protein sequence ID" value="CCQ37528.1"/>
    <property type="molecule type" value="Genomic_DNA"/>
</dbReference>
<feature type="domain" description="RCK C-terminal" evidence="3">
    <location>
        <begin position="466"/>
        <end position="551"/>
    </location>
</feature>
<proteinExistence type="predicted"/>
<organism evidence="4 5">
    <name type="scientific">Natronomonas moolapensis (strain DSM 18674 / CECT 7526 / JCM 14361 / 8.8.11)</name>
    <dbReference type="NCBI Taxonomy" id="268739"/>
    <lineage>
        <taxon>Archaea</taxon>
        <taxon>Methanobacteriati</taxon>
        <taxon>Methanobacteriota</taxon>
        <taxon>Stenosarchaea group</taxon>
        <taxon>Halobacteria</taxon>
        <taxon>Halobacteriales</taxon>
        <taxon>Natronomonadaceae</taxon>
        <taxon>Natronomonas</taxon>
    </lineage>
</organism>
<gene>
    <name evidence="4" type="primary">pchA3</name>
    <name evidence="4" type="ordered locus">Nmlp_3399</name>
</gene>
<dbReference type="KEGG" id="nmo:Nmlp_3399"/>
<evidence type="ECO:0000259" key="2">
    <source>
        <dbReference type="PROSITE" id="PS51201"/>
    </source>
</evidence>
<keyword evidence="5" id="KW-1185">Reference proteome</keyword>
<dbReference type="InterPro" id="IPR036721">
    <property type="entry name" value="RCK_C_sf"/>
</dbReference>
<protein>
    <submittedName>
        <fullName evidence="4">Ion channel pore / TrkA domain protein</fullName>
    </submittedName>
</protein>
<dbReference type="Gene3D" id="3.30.70.1450">
    <property type="entry name" value="Regulator of K+ conductance, C-terminal domain"/>
    <property type="match status" value="2"/>
</dbReference>
<sequence>MSRIKRRAAYYVGVIVVLVAVSALVYDFGMRTFEPGPYPPPGTEVSLLHSTQVVVETFTATGYGSDSPWSSAEMNLLVMLLDLTGVGLFFLALPAILLPLFRDALSPSPPTELTDDLAEHVVVCSDTSRAEALIDELDSNGIEYVFVESDRDRAVSLDEDDHRVIHGDPESTAELKAAAVGEARALVADVSDRVDASIVLAAREATDETTIISVVEDTDTATYHRLAGADHVLTPRQALGESLAGKLTTGIDADSADTVSLGEDVEIAELPVHRNSRITGRTIAESDLRAEYGVNVLGAWIRGRFETPAPIDEPLRDGTVLLLAGGRDGIDRLKSAELSSAIRSDEGAVIVAGYGEVGRTVSKALEEHDVPHTTVDLRDHDGVDVVGDVTDPDVLRAAGIETASAIVLALPDDTLTEFATLVVRDIDPRTEIVARAERTGGVRKAYRAGADYVLALATVSGRSIASRVLTDERILSVDTSVELVSTTAPALEGKRLRDAKVRERTGCTVVAVRRDGTVFTDLDADFRIEADDELVVAGTDEGTNEFVERHR</sequence>
<dbReference type="eggNOG" id="arCOG01960">
    <property type="taxonomic scope" value="Archaea"/>
</dbReference>
<evidence type="ECO:0000313" key="5">
    <source>
        <dbReference type="Proteomes" id="UP000011867"/>
    </source>
</evidence>
<keyword evidence="1" id="KW-0472">Membrane</keyword>
<keyword evidence="1" id="KW-1133">Transmembrane helix</keyword>
<dbReference type="OrthoDB" id="43518at2157"/>
<evidence type="ECO:0000313" key="4">
    <source>
        <dbReference type="EMBL" id="CCQ37528.1"/>
    </source>
</evidence>
<dbReference type="HOGENOM" id="CLU_035216_0_0_2"/>
<dbReference type="InterPro" id="IPR006037">
    <property type="entry name" value="RCK_C"/>
</dbReference>
<evidence type="ECO:0000256" key="1">
    <source>
        <dbReference type="SAM" id="Phobius"/>
    </source>
</evidence>